<accession>A0A286UKB8</accession>
<proteinExistence type="predicted"/>
<dbReference type="AlphaFoldDB" id="A0A286UKB8"/>
<keyword evidence="3" id="KW-1185">Reference proteome</keyword>
<feature type="compositionally biased region" description="Basic and acidic residues" evidence="1">
    <location>
        <begin position="312"/>
        <end position="322"/>
    </location>
</feature>
<dbReference type="Proteomes" id="UP000217199">
    <property type="component" value="Unassembled WGS sequence"/>
</dbReference>
<reference evidence="2 3" key="1">
    <citation type="journal article" date="2017" name="Mol. Ecol.">
        <title>Comparative and population genomic landscape of Phellinus noxius: A hypervariable fungus causing root rot in trees.</title>
        <authorList>
            <person name="Chung C.L."/>
            <person name="Lee T.J."/>
            <person name="Akiba M."/>
            <person name="Lee H.H."/>
            <person name="Kuo T.H."/>
            <person name="Liu D."/>
            <person name="Ke H.M."/>
            <person name="Yokoi T."/>
            <person name="Roa M.B."/>
            <person name="Lu M.J."/>
            <person name="Chang Y.Y."/>
            <person name="Ann P.J."/>
            <person name="Tsai J.N."/>
            <person name="Chen C.Y."/>
            <person name="Tzean S.S."/>
            <person name="Ota Y."/>
            <person name="Hattori T."/>
            <person name="Sahashi N."/>
            <person name="Liou R.F."/>
            <person name="Kikuchi T."/>
            <person name="Tsai I.J."/>
        </authorList>
    </citation>
    <scope>NUCLEOTIDE SEQUENCE [LARGE SCALE GENOMIC DNA]</scope>
    <source>
        <strain evidence="2 3">FFPRI411160</strain>
    </source>
</reference>
<feature type="region of interest" description="Disordered" evidence="1">
    <location>
        <begin position="131"/>
        <end position="424"/>
    </location>
</feature>
<feature type="compositionally biased region" description="Low complexity" evidence="1">
    <location>
        <begin position="217"/>
        <end position="231"/>
    </location>
</feature>
<protein>
    <submittedName>
        <fullName evidence="2">Uncharacterized protein</fullName>
    </submittedName>
</protein>
<evidence type="ECO:0000256" key="1">
    <source>
        <dbReference type="SAM" id="MobiDB-lite"/>
    </source>
</evidence>
<name>A0A286UKB8_9AGAM</name>
<feature type="compositionally biased region" description="Basic residues" evidence="1">
    <location>
        <begin position="195"/>
        <end position="205"/>
    </location>
</feature>
<feature type="compositionally biased region" description="Low complexity" evidence="1">
    <location>
        <begin position="182"/>
        <end position="193"/>
    </location>
</feature>
<feature type="compositionally biased region" description="Polar residues" evidence="1">
    <location>
        <begin position="34"/>
        <end position="45"/>
    </location>
</feature>
<feature type="compositionally biased region" description="Acidic residues" evidence="1">
    <location>
        <begin position="297"/>
        <end position="311"/>
    </location>
</feature>
<evidence type="ECO:0000313" key="2">
    <source>
        <dbReference type="EMBL" id="PAV19924.1"/>
    </source>
</evidence>
<dbReference type="OrthoDB" id="2564465at2759"/>
<evidence type="ECO:0000313" key="3">
    <source>
        <dbReference type="Proteomes" id="UP000217199"/>
    </source>
</evidence>
<sequence>MGIVQSSVTPELAIAGAVVAGSAAYGVYTRTTERNGGSKTSNAFNNEKDVDSAQESGSSRSGSLEEKKKGKGKNKGANKSVGAGASDADFEKVIADAKKKNEAAVVAAAAKETKTRASLDVVPGAFDQQGVVSTSEAEGTGKKARKKKAKKTATIPAATTTATTALAASSSTIVNPPPVVPVPVESSESNEAPRAGKKDKKRKNAKAAVPASTTQPSASAKSGGSSSVKASQNVESISSSQLLGMSVTLSDALDDEDESWTRVSTRKKGVPSVKPTASTEGELLTSDTNITTSVTDQDNDNTEDESSVQELEDNKTFAEKMLPRPRKTGVEDMEDEPLQPTLSRVMRVKPAPGQKPAKGFSWGDYEDYNQDGTSADGDSDDAWEEVKSKKKKYDRSTLASSVDSVGKSAHPSTAPETLTKRQRQNANRYDAIKAEKDAQERDRLDRLADHKRELERVRISEQHAKGGKKVLSGGVRLTFSTGGGVPSAQKKELNQV</sequence>
<feature type="region of interest" description="Disordered" evidence="1">
    <location>
        <begin position="30"/>
        <end position="83"/>
    </location>
</feature>
<feature type="compositionally biased region" description="Basic residues" evidence="1">
    <location>
        <begin position="142"/>
        <end position="151"/>
    </location>
</feature>
<dbReference type="InParanoid" id="A0A286UKB8"/>
<comment type="caution">
    <text evidence="2">The sequence shown here is derived from an EMBL/GenBank/DDBJ whole genome shotgun (WGS) entry which is preliminary data.</text>
</comment>
<feature type="compositionally biased region" description="Low complexity" evidence="1">
    <location>
        <begin position="152"/>
        <end position="174"/>
    </location>
</feature>
<feature type="compositionally biased region" description="Polar residues" evidence="1">
    <location>
        <begin position="232"/>
        <end position="249"/>
    </location>
</feature>
<gene>
    <name evidence="2" type="ORF">PNOK_0485800</name>
</gene>
<organism evidence="2 3">
    <name type="scientific">Pyrrhoderma noxium</name>
    <dbReference type="NCBI Taxonomy" id="2282107"/>
    <lineage>
        <taxon>Eukaryota</taxon>
        <taxon>Fungi</taxon>
        <taxon>Dikarya</taxon>
        <taxon>Basidiomycota</taxon>
        <taxon>Agaricomycotina</taxon>
        <taxon>Agaricomycetes</taxon>
        <taxon>Hymenochaetales</taxon>
        <taxon>Hymenochaetaceae</taxon>
        <taxon>Pyrrhoderma</taxon>
    </lineage>
</organism>
<dbReference type="EMBL" id="NBII01000004">
    <property type="protein sequence ID" value="PAV19924.1"/>
    <property type="molecule type" value="Genomic_DNA"/>
</dbReference>
<feature type="compositionally biased region" description="Polar residues" evidence="1">
    <location>
        <begin position="275"/>
        <end position="296"/>
    </location>
</feature>